<evidence type="ECO:0000256" key="10">
    <source>
        <dbReference type="PROSITE-ProRule" id="PRU00027"/>
    </source>
</evidence>
<dbReference type="InterPro" id="IPR008906">
    <property type="entry name" value="HATC_C_dom"/>
</dbReference>
<dbReference type="PANTHER" id="PTHR46481:SF10">
    <property type="entry name" value="ZINC FINGER BED DOMAIN-CONTAINING PROTEIN 39"/>
    <property type="match status" value="1"/>
</dbReference>
<evidence type="ECO:0000313" key="13">
    <source>
        <dbReference type="Proteomes" id="UP001552299"/>
    </source>
</evidence>
<comment type="subcellular location">
    <subcellularLocation>
        <location evidence="1">Nucleus</location>
    </subcellularLocation>
</comment>
<dbReference type="InterPro" id="IPR036236">
    <property type="entry name" value="Znf_C2H2_sf"/>
</dbReference>
<comment type="caution">
    <text evidence="12">The sequence shown here is derived from an EMBL/GenBank/DDBJ whole genome shotgun (WGS) entry which is preliminary data.</text>
</comment>
<keyword evidence="8" id="KW-0804">Transcription</keyword>
<gene>
    <name evidence="12" type="ORF">M5K25_017418</name>
</gene>
<keyword evidence="3" id="KW-0479">Metal-binding</keyword>
<dbReference type="InterPro" id="IPR025525">
    <property type="entry name" value="hAT-like_transposase_RNase-H"/>
</dbReference>
<feature type="domain" description="BED-type" evidence="11">
    <location>
        <begin position="70"/>
        <end position="141"/>
    </location>
</feature>
<dbReference type="SUPFAM" id="SSF57667">
    <property type="entry name" value="beta-beta-alpha zinc fingers"/>
    <property type="match status" value="1"/>
</dbReference>
<keyword evidence="7" id="KW-0238">DNA-binding</keyword>
<evidence type="ECO:0000256" key="6">
    <source>
        <dbReference type="ARBA" id="ARBA00023015"/>
    </source>
</evidence>
<keyword evidence="4 10" id="KW-0863">Zinc-finger</keyword>
<dbReference type="Proteomes" id="UP001552299">
    <property type="component" value="Unassembled WGS sequence"/>
</dbReference>
<evidence type="ECO:0000259" key="11">
    <source>
        <dbReference type="PROSITE" id="PS50808"/>
    </source>
</evidence>
<dbReference type="GO" id="GO:0009791">
    <property type="term" value="P:post-embryonic development"/>
    <property type="evidence" value="ECO:0007669"/>
    <property type="project" value="UniProtKB-ARBA"/>
</dbReference>
<keyword evidence="6" id="KW-0805">Transcription regulation</keyword>
<dbReference type="SMART" id="SM00614">
    <property type="entry name" value="ZnF_BED"/>
    <property type="match status" value="1"/>
</dbReference>
<dbReference type="Pfam" id="PF02892">
    <property type="entry name" value="zf-BED"/>
    <property type="match status" value="1"/>
</dbReference>
<evidence type="ECO:0000313" key="12">
    <source>
        <dbReference type="EMBL" id="KAL0913925.1"/>
    </source>
</evidence>
<evidence type="ECO:0000256" key="4">
    <source>
        <dbReference type="ARBA" id="ARBA00022771"/>
    </source>
</evidence>
<dbReference type="InterPro" id="IPR052035">
    <property type="entry name" value="ZnF_BED_domain_contain"/>
</dbReference>
<evidence type="ECO:0000256" key="3">
    <source>
        <dbReference type="ARBA" id="ARBA00022723"/>
    </source>
</evidence>
<keyword evidence="9" id="KW-0539">Nucleus</keyword>
<sequence length="723" mass="82856">MSPEPIVEDNISEEIILETVDEVSSDSVEANVGLNENNVVVEENNGVEGDAAGISNQDEDANPIVSKKRMKRSSVWDEFKEVKLPNGQKKGECIHCRKALSIGATGSTTQFRRHLDRCVARIRFLKNQKVLHFQPKEIDSVADNSQESASLTTFSYDNSKVRESIAHYILINEKPFSVVEEFGFNLVLKSMSPYFLKYSRTTARSDVMLVYEKEKKKLQNSLKGINRISFTTDIWKSKNQRISYMVVTGHYVDSNWKLQKRVLSFLHLSPPHTATEIVDTFYKSLNEWDLESKVFTLSVDNASNNDRAIKLLKDNFRVRKKLFFGGRIFHVRCCAHILNLMVKDGIKSVEFVVEKIRDTVSFLNASEGRLFRFADVVHQLHLPTRKLIMDCPTRWNSTYNMLTVALKLKEAFISYSERELTYHNCPTEDEWSNIEKVCDVLGFFNEATNIISGTEYPTSNLFLSQICTIKKVLDDSSVSSDEFVRNMTKKMKEKFDKYWGECNLLMAFGAIMDPRMKFLVIEFAYPMIYGEQSCQYISYVRSLLYELFEEYVTYFEEEVRGSCDTFKLKKEATKGESSTSRMAQEGGTNKYSGWLDFTAYVSEKTSRKPAKSDLDNYLEDGLEICPDGKIFDVIGWWKNNQAKYRILSRMAVEILAIPISTVASESTFSAGERVVDTYRSKLGIETVQALICGSNWVRAHYGLKGRTKEEEDDEEIEIPIPCA</sequence>
<dbReference type="PANTHER" id="PTHR46481">
    <property type="entry name" value="ZINC FINGER BED DOMAIN-CONTAINING PROTEIN 4"/>
    <property type="match status" value="1"/>
</dbReference>
<name>A0ABD0UMZ9_DENTH</name>
<dbReference type="GO" id="GO:0008270">
    <property type="term" value="F:zinc ion binding"/>
    <property type="evidence" value="ECO:0007669"/>
    <property type="project" value="UniProtKB-KW"/>
</dbReference>
<evidence type="ECO:0000256" key="1">
    <source>
        <dbReference type="ARBA" id="ARBA00004123"/>
    </source>
</evidence>
<evidence type="ECO:0000256" key="5">
    <source>
        <dbReference type="ARBA" id="ARBA00022833"/>
    </source>
</evidence>
<dbReference type="PROSITE" id="PS50808">
    <property type="entry name" value="ZF_BED"/>
    <property type="match status" value="1"/>
</dbReference>
<comment type="subunit">
    <text evidence="2">Homodimer.</text>
</comment>
<dbReference type="GO" id="GO:0005634">
    <property type="term" value="C:nucleus"/>
    <property type="evidence" value="ECO:0007669"/>
    <property type="project" value="UniProtKB-SubCell"/>
</dbReference>
<reference evidence="12 13" key="1">
    <citation type="journal article" date="2024" name="Plant Biotechnol. J.">
        <title>Dendrobium thyrsiflorum genome and its molecular insights into genes involved in important horticultural traits.</title>
        <authorList>
            <person name="Chen B."/>
            <person name="Wang J.Y."/>
            <person name="Zheng P.J."/>
            <person name="Li K.L."/>
            <person name="Liang Y.M."/>
            <person name="Chen X.F."/>
            <person name="Zhang C."/>
            <person name="Zhao X."/>
            <person name="He X."/>
            <person name="Zhang G.Q."/>
            <person name="Liu Z.J."/>
            <person name="Xu Q."/>
        </authorList>
    </citation>
    <scope>NUCLEOTIDE SEQUENCE [LARGE SCALE GENOMIC DNA]</scope>
    <source>
        <strain evidence="12">GZMU011</strain>
    </source>
</reference>
<evidence type="ECO:0000256" key="8">
    <source>
        <dbReference type="ARBA" id="ARBA00023163"/>
    </source>
</evidence>
<dbReference type="InterPro" id="IPR003656">
    <property type="entry name" value="Znf_BED"/>
</dbReference>
<dbReference type="InterPro" id="IPR012337">
    <property type="entry name" value="RNaseH-like_sf"/>
</dbReference>
<evidence type="ECO:0000256" key="2">
    <source>
        <dbReference type="ARBA" id="ARBA00011738"/>
    </source>
</evidence>
<dbReference type="EMBL" id="JANQDX010000013">
    <property type="protein sequence ID" value="KAL0913925.1"/>
    <property type="molecule type" value="Genomic_DNA"/>
</dbReference>
<dbReference type="GO" id="GO:0003677">
    <property type="term" value="F:DNA binding"/>
    <property type="evidence" value="ECO:0007669"/>
    <property type="project" value="UniProtKB-KW"/>
</dbReference>
<dbReference type="Pfam" id="PF05699">
    <property type="entry name" value="Dimer_Tnp_hAT"/>
    <property type="match status" value="1"/>
</dbReference>
<accession>A0ABD0UMZ9</accession>
<protein>
    <recommendedName>
        <fullName evidence="11">BED-type domain-containing protein</fullName>
    </recommendedName>
</protein>
<dbReference type="AlphaFoldDB" id="A0ABD0UMZ9"/>
<evidence type="ECO:0000256" key="9">
    <source>
        <dbReference type="ARBA" id="ARBA00023242"/>
    </source>
</evidence>
<evidence type="ECO:0000256" key="7">
    <source>
        <dbReference type="ARBA" id="ARBA00023125"/>
    </source>
</evidence>
<dbReference type="SUPFAM" id="SSF53098">
    <property type="entry name" value="Ribonuclease H-like"/>
    <property type="match status" value="1"/>
</dbReference>
<dbReference type="Pfam" id="PF14372">
    <property type="entry name" value="hAT-like_RNase-H"/>
    <property type="match status" value="1"/>
</dbReference>
<keyword evidence="5" id="KW-0862">Zinc</keyword>
<keyword evidence="13" id="KW-1185">Reference proteome</keyword>
<organism evidence="12 13">
    <name type="scientific">Dendrobium thyrsiflorum</name>
    <name type="common">Pinecone-like raceme dendrobium</name>
    <name type="synonym">Orchid</name>
    <dbReference type="NCBI Taxonomy" id="117978"/>
    <lineage>
        <taxon>Eukaryota</taxon>
        <taxon>Viridiplantae</taxon>
        <taxon>Streptophyta</taxon>
        <taxon>Embryophyta</taxon>
        <taxon>Tracheophyta</taxon>
        <taxon>Spermatophyta</taxon>
        <taxon>Magnoliopsida</taxon>
        <taxon>Liliopsida</taxon>
        <taxon>Asparagales</taxon>
        <taxon>Orchidaceae</taxon>
        <taxon>Epidendroideae</taxon>
        <taxon>Malaxideae</taxon>
        <taxon>Dendrobiinae</taxon>
        <taxon>Dendrobium</taxon>
    </lineage>
</organism>
<proteinExistence type="predicted"/>